<dbReference type="CDD" id="cd00136">
    <property type="entry name" value="PDZ_canonical"/>
    <property type="match status" value="1"/>
</dbReference>
<keyword evidence="3" id="KW-1185">Reference proteome</keyword>
<accession>A0A177AYN3</accession>
<dbReference type="Proteomes" id="UP000078046">
    <property type="component" value="Unassembled WGS sequence"/>
</dbReference>
<evidence type="ECO:0000313" key="2">
    <source>
        <dbReference type="EMBL" id="OAF67086.1"/>
    </source>
</evidence>
<dbReference type="InterPro" id="IPR001478">
    <property type="entry name" value="PDZ"/>
</dbReference>
<dbReference type="PROSITE" id="PS50106">
    <property type="entry name" value="PDZ"/>
    <property type="match status" value="1"/>
</dbReference>
<dbReference type="InterPro" id="IPR036034">
    <property type="entry name" value="PDZ_sf"/>
</dbReference>
<feature type="domain" description="PDZ" evidence="1">
    <location>
        <begin position="23"/>
        <end position="115"/>
    </location>
</feature>
<name>A0A177AYN3_9BILA</name>
<organism evidence="2 3">
    <name type="scientific">Intoshia linei</name>
    <dbReference type="NCBI Taxonomy" id="1819745"/>
    <lineage>
        <taxon>Eukaryota</taxon>
        <taxon>Metazoa</taxon>
        <taxon>Spiralia</taxon>
        <taxon>Lophotrochozoa</taxon>
        <taxon>Mesozoa</taxon>
        <taxon>Orthonectida</taxon>
        <taxon>Rhopaluridae</taxon>
        <taxon>Intoshia</taxon>
    </lineage>
</organism>
<dbReference type="Gene3D" id="2.30.42.10">
    <property type="match status" value="1"/>
</dbReference>
<feature type="non-terminal residue" evidence="2">
    <location>
        <position position="131"/>
    </location>
</feature>
<dbReference type="SMART" id="SM00228">
    <property type="entry name" value="PDZ"/>
    <property type="match status" value="1"/>
</dbReference>
<sequence>MRYEMPREEIDAILSRYNKLDGNLHLMCLKSNFDKLGITLSGFKERCDSNILPPSSCSVYITHIDKNSIAHKHLKIGDLILQVNDYILHNKSHVNGVEIIRTEMKRKHLIFIVFRDSSLQSELSNDNIRYQ</sequence>
<dbReference type="EMBL" id="LWCA01000749">
    <property type="protein sequence ID" value="OAF67086.1"/>
    <property type="molecule type" value="Genomic_DNA"/>
</dbReference>
<evidence type="ECO:0000313" key="3">
    <source>
        <dbReference type="Proteomes" id="UP000078046"/>
    </source>
</evidence>
<protein>
    <recommendedName>
        <fullName evidence="1">PDZ domain-containing protein</fullName>
    </recommendedName>
</protein>
<comment type="caution">
    <text evidence="2">The sequence shown here is derived from an EMBL/GenBank/DDBJ whole genome shotgun (WGS) entry which is preliminary data.</text>
</comment>
<dbReference type="Pfam" id="PF00595">
    <property type="entry name" value="PDZ"/>
    <property type="match status" value="1"/>
</dbReference>
<dbReference type="OrthoDB" id="10029564at2759"/>
<reference evidence="2 3" key="1">
    <citation type="submission" date="2016-04" db="EMBL/GenBank/DDBJ databases">
        <title>The genome of Intoshia linei affirms orthonectids as highly simplified spiralians.</title>
        <authorList>
            <person name="Mikhailov K.V."/>
            <person name="Slusarev G.S."/>
            <person name="Nikitin M.A."/>
            <person name="Logacheva M.D."/>
            <person name="Penin A."/>
            <person name="Aleoshin V."/>
            <person name="Panchin Y.V."/>
        </authorList>
    </citation>
    <scope>NUCLEOTIDE SEQUENCE [LARGE SCALE GENOMIC DNA]</scope>
    <source>
        <strain evidence="2">Intl2013</strain>
        <tissue evidence="2">Whole animal</tissue>
    </source>
</reference>
<dbReference type="SUPFAM" id="SSF50156">
    <property type="entry name" value="PDZ domain-like"/>
    <property type="match status" value="1"/>
</dbReference>
<gene>
    <name evidence="2" type="ORF">A3Q56_05184</name>
</gene>
<evidence type="ECO:0000259" key="1">
    <source>
        <dbReference type="PROSITE" id="PS50106"/>
    </source>
</evidence>
<dbReference type="AlphaFoldDB" id="A0A177AYN3"/>
<proteinExistence type="predicted"/>